<reference evidence="2" key="1">
    <citation type="journal article" date="2020" name="mSystems">
        <title>Genome- and Community-Level Interaction Insights into Carbon Utilization and Element Cycling Functions of Hydrothermarchaeota in Hydrothermal Sediment.</title>
        <authorList>
            <person name="Zhou Z."/>
            <person name="Liu Y."/>
            <person name="Xu W."/>
            <person name="Pan J."/>
            <person name="Luo Z.H."/>
            <person name="Li M."/>
        </authorList>
    </citation>
    <scope>NUCLEOTIDE SEQUENCE [LARGE SCALE GENOMIC DNA]</scope>
    <source>
        <strain evidence="2">SpSt-456</strain>
    </source>
</reference>
<evidence type="ECO:0000256" key="1">
    <source>
        <dbReference type="SAM" id="MobiDB-lite"/>
    </source>
</evidence>
<protein>
    <recommendedName>
        <fullName evidence="3">Type I restriction enzyme M protein</fullName>
    </recommendedName>
</protein>
<proteinExistence type="predicted"/>
<name>A0A832A2A0_9BACT</name>
<feature type="region of interest" description="Disordered" evidence="1">
    <location>
        <begin position="1"/>
        <end position="27"/>
    </location>
</feature>
<evidence type="ECO:0008006" key="3">
    <source>
        <dbReference type="Google" id="ProtNLM"/>
    </source>
</evidence>
<comment type="caution">
    <text evidence="2">The sequence shown here is derived from an EMBL/GenBank/DDBJ whole genome shotgun (WGS) entry which is preliminary data.</text>
</comment>
<feature type="compositionally biased region" description="Basic and acidic residues" evidence="1">
    <location>
        <begin position="1"/>
        <end position="13"/>
    </location>
</feature>
<evidence type="ECO:0000313" key="2">
    <source>
        <dbReference type="EMBL" id="HFK97218.1"/>
    </source>
</evidence>
<dbReference type="EMBL" id="DSTK01000022">
    <property type="protein sequence ID" value="HFK97218.1"/>
    <property type="molecule type" value="Genomic_DNA"/>
</dbReference>
<dbReference type="AlphaFoldDB" id="A0A832A2A0"/>
<sequence>MKQHFVQENKDRSIYAGAEAQEGGGEPFEEKIKRLVAQLREKQAEAASLDEAIWKTLKELGYGD</sequence>
<accession>A0A832A2A0</accession>
<organism evidence="2">
    <name type="scientific">Desulfacinum infernum</name>
    <dbReference type="NCBI Taxonomy" id="35837"/>
    <lineage>
        <taxon>Bacteria</taxon>
        <taxon>Pseudomonadati</taxon>
        <taxon>Thermodesulfobacteriota</taxon>
        <taxon>Syntrophobacteria</taxon>
        <taxon>Syntrophobacterales</taxon>
        <taxon>Syntrophobacteraceae</taxon>
        <taxon>Desulfacinum</taxon>
    </lineage>
</organism>
<gene>
    <name evidence="2" type="ORF">ENS06_07825</name>
</gene>